<accession>A0A830E2T4</accession>
<dbReference type="RefSeq" id="WP_188424982.1">
    <property type="nucleotide sequence ID" value="NZ_BMCI01000009.1"/>
</dbReference>
<dbReference type="SUPFAM" id="SSF50118">
    <property type="entry name" value="Cell growth inhibitor/plasmid maintenance toxic component"/>
    <property type="match status" value="1"/>
</dbReference>
<evidence type="ECO:0000313" key="2">
    <source>
        <dbReference type="Proteomes" id="UP000646833"/>
    </source>
</evidence>
<dbReference type="Proteomes" id="UP000646833">
    <property type="component" value="Unassembled WGS sequence"/>
</dbReference>
<evidence type="ECO:0008006" key="3">
    <source>
        <dbReference type="Google" id="ProtNLM"/>
    </source>
</evidence>
<protein>
    <recommendedName>
        <fullName evidence="3">Growth inhibitor PemK</fullName>
    </recommendedName>
</protein>
<evidence type="ECO:0000313" key="1">
    <source>
        <dbReference type="EMBL" id="GGC71783.1"/>
    </source>
</evidence>
<sequence length="109" mass="12429">MQPERGDVVRSSDPFKLGDDRQRPWLIVNNNTHPFGDQQYIAVAISTKEYDGSLPLTGDLWEVGGVPRKSFVSPWAVHSPRNEDFVAWQGRVEDAFVDRVVEQVEGYLR</sequence>
<dbReference type="EMBL" id="BMCI01000009">
    <property type="protein sequence ID" value="GGC71783.1"/>
    <property type="molecule type" value="Genomic_DNA"/>
</dbReference>
<proteinExistence type="predicted"/>
<reference evidence="1" key="2">
    <citation type="submission" date="2020-09" db="EMBL/GenBank/DDBJ databases">
        <authorList>
            <person name="Sun Q."/>
            <person name="Sedlacek I."/>
        </authorList>
    </citation>
    <scope>NUCLEOTIDE SEQUENCE</scope>
    <source>
        <strain evidence="1">CCM 7217</strain>
    </source>
</reference>
<gene>
    <name evidence="1" type="ORF">GCM10007209_37100</name>
</gene>
<name>A0A830E2T4_9EURY</name>
<reference evidence="1" key="1">
    <citation type="journal article" date="2014" name="Int. J. Syst. Evol. Microbiol.">
        <title>Complete genome sequence of Corynebacterium casei LMG S-19264T (=DSM 44701T), isolated from a smear-ripened cheese.</title>
        <authorList>
            <consortium name="US DOE Joint Genome Institute (JGI-PGF)"/>
            <person name="Walter F."/>
            <person name="Albersmeier A."/>
            <person name="Kalinowski J."/>
            <person name="Ruckert C."/>
        </authorList>
    </citation>
    <scope>NUCLEOTIDE SEQUENCE</scope>
    <source>
        <strain evidence="1">CCM 7217</strain>
    </source>
</reference>
<organism evidence="1 2">
    <name type="scientific">Haloferax sulfurifontis</name>
    <dbReference type="NCBI Taxonomy" id="255616"/>
    <lineage>
        <taxon>Archaea</taxon>
        <taxon>Methanobacteriati</taxon>
        <taxon>Methanobacteriota</taxon>
        <taxon>Stenosarchaea group</taxon>
        <taxon>Halobacteria</taxon>
        <taxon>Halobacteriales</taxon>
        <taxon>Haloferacaceae</taxon>
        <taxon>Haloferax</taxon>
    </lineage>
</organism>
<comment type="caution">
    <text evidence="1">The sequence shown here is derived from an EMBL/GenBank/DDBJ whole genome shotgun (WGS) entry which is preliminary data.</text>
</comment>
<dbReference type="AlphaFoldDB" id="A0A830E2T4"/>